<reference evidence="2 3" key="1">
    <citation type="submission" date="2019-05" db="EMBL/GenBank/DDBJ databases">
        <title>Emergence of the Ug99 lineage of the wheat stem rust pathogen through somatic hybridization.</title>
        <authorList>
            <person name="Li F."/>
            <person name="Upadhyaya N.M."/>
            <person name="Sperschneider J."/>
            <person name="Matny O."/>
            <person name="Nguyen-Phuc H."/>
            <person name="Mago R."/>
            <person name="Raley C."/>
            <person name="Miller M.E."/>
            <person name="Silverstein K.A.T."/>
            <person name="Henningsen E."/>
            <person name="Hirsch C.D."/>
            <person name="Visser B."/>
            <person name="Pretorius Z.A."/>
            <person name="Steffenson B.J."/>
            <person name="Schwessinger B."/>
            <person name="Dodds P.N."/>
            <person name="Figueroa M."/>
        </authorList>
    </citation>
    <scope>NUCLEOTIDE SEQUENCE [LARGE SCALE GENOMIC DNA]</scope>
    <source>
        <strain evidence="2">21-0</strain>
    </source>
</reference>
<evidence type="ECO:0000313" key="2">
    <source>
        <dbReference type="EMBL" id="KAA1114499.1"/>
    </source>
</evidence>
<evidence type="ECO:0008006" key="4">
    <source>
        <dbReference type="Google" id="ProtNLM"/>
    </source>
</evidence>
<proteinExistence type="predicted"/>
<dbReference type="AlphaFoldDB" id="A0A5B0QMY7"/>
<organism evidence="2 3">
    <name type="scientific">Puccinia graminis f. sp. tritici</name>
    <dbReference type="NCBI Taxonomy" id="56615"/>
    <lineage>
        <taxon>Eukaryota</taxon>
        <taxon>Fungi</taxon>
        <taxon>Dikarya</taxon>
        <taxon>Basidiomycota</taxon>
        <taxon>Pucciniomycotina</taxon>
        <taxon>Pucciniomycetes</taxon>
        <taxon>Pucciniales</taxon>
        <taxon>Pucciniaceae</taxon>
        <taxon>Puccinia</taxon>
    </lineage>
</organism>
<dbReference type="EMBL" id="VSWC01000014">
    <property type="protein sequence ID" value="KAA1114499.1"/>
    <property type="molecule type" value="Genomic_DNA"/>
</dbReference>
<dbReference type="OrthoDB" id="10572252at2759"/>
<protein>
    <recommendedName>
        <fullName evidence="4">BED-type domain-containing protein</fullName>
    </recommendedName>
</protein>
<sequence length="106" mass="11655">MVSDDEADKSDFQVTQQSQPSAASASQTDTITPGLLKRNHTESNTINPSNNEADDTENPTKKRKGTSDIWEHFTKKGKGEDACAICKYCTQDMDAKSNDETDVMHA</sequence>
<comment type="caution">
    <text evidence="2">The sequence shown here is derived from an EMBL/GenBank/DDBJ whole genome shotgun (WGS) entry which is preliminary data.</text>
</comment>
<evidence type="ECO:0000313" key="3">
    <source>
        <dbReference type="Proteomes" id="UP000324748"/>
    </source>
</evidence>
<dbReference type="Proteomes" id="UP000324748">
    <property type="component" value="Unassembled WGS sequence"/>
</dbReference>
<evidence type="ECO:0000256" key="1">
    <source>
        <dbReference type="SAM" id="MobiDB-lite"/>
    </source>
</evidence>
<keyword evidence="3" id="KW-1185">Reference proteome</keyword>
<feature type="region of interest" description="Disordered" evidence="1">
    <location>
        <begin position="1"/>
        <end position="68"/>
    </location>
</feature>
<feature type="compositionally biased region" description="Polar residues" evidence="1">
    <location>
        <begin position="42"/>
        <end position="51"/>
    </location>
</feature>
<feature type="compositionally biased region" description="Low complexity" evidence="1">
    <location>
        <begin position="16"/>
        <end position="27"/>
    </location>
</feature>
<accession>A0A5B0QMY7</accession>
<gene>
    <name evidence="2" type="ORF">PGT21_011408</name>
</gene>
<name>A0A5B0QMY7_PUCGR</name>